<dbReference type="GO" id="GO:0006508">
    <property type="term" value="P:proteolysis"/>
    <property type="evidence" value="ECO:0007669"/>
    <property type="project" value="UniProtKB-KW"/>
</dbReference>
<evidence type="ECO:0000256" key="2">
    <source>
        <dbReference type="ARBA" id="ARBA00022723"/>
    </source>
</evidence>
<dbReference type="GO" id="GO:0004222">
    <property type="term" value="F:metalloendopeptidase activity"/>
    <property type="evidence" value="ECO:0007669"/>
    <property type="project" value="UniProtKB-UniRule"/>
</dbReference>
<keyword evidence="1 6" id="KW-0645">Protease</keyword>
<feature type="binding site" evidence="6">
    <location>
        <position position="122"/>
    </location>
    <ligand>
        <name>Zn(2+)</name>
        <dbReference type="ChEBI" id="CHEBI:29105"/>
        <note>catalytic</note>
    </ligand>
</feature>
<keyword evidence="3 6" id="KW-0378">Hydrolase</keyword>
<keyword evidence="2 6" id="KW-0479">Metal-binding</keyword>
<dbReference type="Proteomes" id="UP000327044">
    <property type="component" value="Unassembled WGS sequence"/>
</dbReference>
<keyword evidence="10" id="KW-1185">Reference proteome</keyword>
<dbReference type="OrthoDB" id="291007at2759"/>
<feature type="domain" description="Peptidase M12A" evidence="8">
    <location>
        <begin position="29"/>
        <end position="222"/>
    </location>
</feature>
<comment type="caution">
    <text evidence="6">Lacks conserved residue(s) required for the propagation of feature annotation.</text>
</comment>
<keyword evidence="7" id="KW-0732">Signal</keyword>
<dbReference type="PRINTS" id="PR00480">
    <property type="entry name" value="ASTACIN"/>
</dbReference>
<dbReference type="EMBL" id="VVIM01000011">
    <property type="protein sequence ID" value="KAB0791522.1"/>
    <property type="molecule type" value="Genomic_DNA"/>
</dbReference>
<evidence type="ECO:0000313" key="10">
    <source>
        <dbReference type="Proteomes" id="UP000327044"/>
    </source>
</evidence>
<dbReference type="SUPFAM" id="SSF55486">
    <property type="entry name" value="Metalloproteases ('zincins'), catalytic domain"/>
    <property type="match status" value="1"/>
</dbReference>
<dbReference type="AlphaFoldDB" id="A0A5N4A2I9"/>
<evidence type="ECO:0000256" key="7">
    <source>
        <dbReference type="RuleBase" id="RU361183"/>
    </source>
</evidence>
<dbReference type="SMART" id="SM00235">
    <property type="entry name" value="ZnMc"/>
    <property type="match status" value="1"/>
</dbReference>
<dbReference type="PANTHER" id="PTHR10127:SF780">
    <property type="entry name" value="METALLOENDOPEPTIDASE"/>
    <property type="match status" value="1"/>
</dbReference>
<evidence type="ECO:0000313" key="9">
    <source>
        <dbReference type="EMBL" id="KAB0791522.1"/>
    </source>
</evidence>
<feature type="active site" evidence="6">
    <location>
        <position position="123"/>
    </location>
</feature>
<dbReference type="EC" id="3.4.24.-" evidence="7"/>
<evidence type="ECO:0000256" key="4">
    <source>
        <dbReference type="ARBA" id="ARBA00022833"/>
    </source>
</evidence>
<gene>
    <name evidence="9" type="ORF">PPYR_03322</name>
</gene>
<dbReference type="GO" id="GO:0008270">
    <property type="term" value="F:zinc ion binding"/>
    <property type="evidence" value="ECO:0007669"/>
    <property type="project" value="UniProtKB-UniRule"/>
</dbReference>
<dbReference type="InterPro" id="IPR024079">
    <property type="entry name" value="MetalloPept_cat_dom_sf"/>
</dbReference>
<dbReference type="InterPro" id="IPR001506">
    <property type="entry name" value="Peptidase_M12A"/>
</dbReference>
<reference evidence="9 10" key="1">
    <citation type="journal article" date="2018" name="Elife">
        <title>Firefly genomes illuminate parallel origins of bioluminescence in beetles.</title>
        <authorList>
            <person name="Fallon T.R."/>
            <person name="Lower S.E."/>
            <person name="Chang C.H."/>
            <person name="Bessho-Uehara M."/>
            <person name="Martin G.J."/>
            <person name="Bewick A.J."/>
            <person name="Behringer M."/>
            <person name="Debat H.J."/>
            <person name="Wong I."/>
            <person name="Day J.C."/>
            <person name="Suvorov A."/>
            <person name="Silva C.J."/>
            <person name="Stanger-Hall K.F."/>
            <person name="Hall D.W."/>
            <person name="Schmitz R.J."/>
            <person name="Nelson D.R."/>
            <person name="Lewis S.M."/>
            <person name="Shigenobu S."/>
            <person name="Bybee S.M."/>
            <person name="Larracuente A.M."/>
            <person name="Oba Y."/>
            <person name="Weng J.K."/>
        </authorList>
    </citation>
    <scope>NUCLEOTIDE SEQUENCE [LARGE SCALE GENOMIC DNA]</scope>
    <source>
        <strain evidence="9">1611_PpyrPB1</strain>
        <tissue evidence="9">Whole body</tissue>
    </source>
</reference>
<dbReference type="Pfam" id="PF01400">
    <property type="entry name" value="Astacin"/>
    <property type="match status" value="1"/>
</dbReference>
<feature type="binding site" evidence="6">
    <location>
        <position position="132"/>
    </location>
    <ligand>
        <name>Zn(2+)</name>
        <dbReference type="ChEBI" id="CHEBI:29105"/>
        <note>catalytic</note>
    </ligand>
</feature>
<comment type="cofactor">
    <cofactor evidence="6 7">
        <name>Zn(2+)</name>
        <dbReference type="ChEBI" id="CHEBI:29105"/>
    </cofactor>
    <text evidence="6 7">Binds 1 zinc ion per subunit.</text>
</comment>
<evidence type="ECO:0000256" key="1">
    <source>
        <dbReference type="ARBA" id="ARBA00022670"/>
    </source>
</evidence>
<dbReference type="PROSITE" id="PS51864">
    <property type="entry name" value="ASTACIN"/>
    <property type="match status" value="1"/>
</dbReference>
<dbReference type="PANTHER" id="PTHR10127">
    <property type="entry name" value="DISCOIDIN, CUB, EGF, LAMININ , AND ZINC METALLOPROTEASE DOMAIN CONTAINING"/>
    <property type="match status" value="1"/>
</dbReference>
<evidence type="ECO:0000256" key="5">
    <source>
        <dbReference type="ARBA" id="ARBA00023049"/>
    </source>
</evidence>
<proteinExistence type="predicted"/>
<evidence type="ECO:0000256" key="3">
    <source>
        <dbReference type="ARBA" id="ARBA00022801"/>
    </source>
</evidence>
<dbReference type="Gene3D" id="3.40.390.10">
    <property type="entry name" value="Collagenase (Catalytic Domain)"/>
    <property type="match status" value="1"/>
</dbReference>
<feature type="signal peptide" evidence="7">
    <location>
        <begin position="1"/>
        <end position="20"/>
    </location>
</feature>
<dbReference type="CDD" id="cd04280">
    <property type="entry name" value="ZnMc_astacin_like"/>
    <property type="match status" value="1"/>
</dbReference>
<accession>A0A5N4A2I9</accession>
<sequence>MKVAGALLSKLILFCQQVACIEPEWFDTNVLVNRSYRWTEGVVPYEMDGSHGFVNEWYIWRAMAVYHRNTCVRFAQRRTSDRDWVHITSKGRGCFSKVGRVGGRQTLNLARAGCTSAGVVLHELMHVIGFLHEHNRPDRDEYVRVYQENILDGAQENFLKLARNVTFEFPYDFDSIMHYGQFTFSKNGNATMRAKGPTTKNGRKDFFSETDLAKIRLVYNCTGYQALSPNSRYVFAGIAFAGTYRMWIP</sequence>
<keyword evidence="4 6" id="KW-0862">Zinc</keyword>
<dbReference type="InterPro" id="IPR006026">
    <property type="entry name" value="Peptidase_Metallo"/>
</dbReference>
<protein>
    <recommendedName>
        <fullName evidence="7">Metalloendopeptidase</fullName>
        <ecNumber evidence="7">3.4.24.-</ecNumber>
    </recommendedName>
</protein>
<feature type="chain" id="PRO_5024468874" description="Metalloendopeptidase" evidence="7">
    <location>
        <begin position="21"/>
        <end position="249"/>
    </location>
</feature>
<comment type="caution">
    <text evidence="9">The sequence shown here is derived from an EMBL/GenBank/DDBJ whole genome shotgun (WGS) entry which is preliminary data.</text>
</comment>
<organism evidence="9 10">
    <name type="scientific">Photinus pyralis</name>
    <name type="common">Common eastern firefly</name>
    <name type="synonym">Lampyris pyralis</name>
    <dbReference type="NCBI Taxonomy" id="7054"/>
    <lineage>
        <taxon>Eukaryota</taxon>
        <taxon>Metazoa</taxon>
        <taxon>Ecdysozoa</taxon>
        <taxon>Arthropoda</taxon>
        <taxon>Hexapoda</taxon>
        <taxon>Insecta</taxon>
        <taxon>Pterygota</taxon>
        <taxon>Neoptera</taxon>
        <taxon>Endopterygota</taxon>
        <taxon>Coleoptera</taxon>
        <taxon>Polyphaga</taxon>
        <taxon>Elateriformia</taxon>
        <taxon>Elateroidea</taxon>
        <taxon>Lampyridae</taxon>
        <taxon>Lampyrinae</taxon>
        <taxon>Photinus</taxon>
    </lineage>
</organism>
<evidence type="ECO:0000256" key="6">
    <source>
        <dbReference type="PROSITE-ProRule" id="PRU01211"/>
    </source>
</evidence>
<feature type="binding site" evidence="6">
    <location>
        <position position="126"/>
    </location>
    <ligand>
        <name>Zn(2+)</name>
        <dbReference type="ChEBI" id="CHEBI:29105"/>
        <note>catalytic</note>
    </ligand>
</feature>
<evidence type="ECO:0000259" key="8">
    <source>
        <dbReference type="PROSITE" id="PS51864"/>
    </source>
</evidence>
<dbReference type="InterPro" id="IPR034035">
    <property type="entry name" value="Astacin-like_dom"/>
</dbReference>
<keyword evidence="5 6" id="KW-0482">Metalloprotease</keyword>
<name>A0A5N4A2I9_PHOPY</name>
<dbReference type="InParanoid" id="A0A5N4A2I9"/>